<dbReference type="Gene3D" id="2.60.120.650">
    <property type="entry name" value="Cupin"/>
    <property type="match status" value="1"/>
</dbReference>
<dbReference type="InterPro" id="IPR003347">
    <property type="entry name" value="JmjC_dom"/>
</dbReference>
<organism evidence="2 3">
    <name type="scientific">Symbiodinium microadriaticum</name>
    <name type="common">Dinoflagellate</name>
    <name type="synonym">Zooxanthella microadriatica</name>
    <dbReference type="NCBI Taxonomy" id="2951"/>
    <lineage>
        <taxon>Eukaryota</taxon>
        <taxon>Sar</taxon>
        <taxon>Alveolata</taxon>
        <taxon>Dinophyceae</taxon>
        <taxon>Suessiales</taxon>
        <taxon>Symbiodiniaceae</taxon>
        <taxon>Symbiodinium</taxon>
    </lineage>
</organism>
<dbReference type="InterPro" id="IPR041667">
    <property type="entry name" value="Cupin_8"/>
</dbReference>
<dbReference type="EMBL" id="LSRX01000901">
    <property type="protein sequence ID" value="OLP86747.1"/>
    <property type="molecule type" value="Genomic_DNA"/>
</dbReference>
<evidence type="ECO:0000313" key="2">
    <source>
        <dbReference type="EMBL" id="OLP86747.1"/>
    </source>
</evidence>
<dbReference type="OrthoDB" id="415358at2759"/>
<dbReference type="Proteomes" id="UP000186817">
    <property type="component" value="Unassembled WGS sequence"/>
</dbReference>
<sequence>MLRLCVGSMLVVSLNPASPFGNHIMAVVRNLVRGFPVLDIPFFEQLFRFSEQGANFEAEVEVRDALLQLFREVCRRHGAVHDLCPLLRPSVRVESGALSPSSAVLSKGPSMPAAVRLVDAGNTLVELRANLTEPFIRALAALHGFRRAQGSVEDTEPLAAMSQQLRRYHVGTVYREAPSSELYAQSQFGHPREVSSAVVQFLWHPNPALEADQEPFGTSPMSQLIRMTYSAVLRSMSPGCIVVLLGVALPLSEGKSPPATVVAGATDYGGGSADLPGHGKPMQELGLKKPVEVLTEVPDWQTFYQNYVRVNRPVVLRSAARAQRAFDKWTDDYLVDLWGQDKVIDIEMKKVEERGGPSVQWPFDKFVKEIYEADREDQLYAVIGLEDDEALADLDLPEPARCKEVWPQSVTLWMSSGGTMSVLHNDDGENFLMLLDGYKSVMLVHQDEAPNMYAHVAKVRGTSPVRQDAVDLENFPRFANITWLHGDMGPGDTLFIPHTYWHQVNSRGRNLGVNIWWSHAEDWRWWDLKRYDATRFGTKDLPSFDAFKSDAVKDAKCTPLEDDLHLGEIKLVDERRTKAIIKKKRAKHEKKRKKTAESEL</sequence>
<comment type="caution">
    <text evidence="2">The sequence shown here is derived from an EMBL/GenBank/DDBJ whole genome shotgun (WGS) entry which is preliminary data.</text>
</comment>
<dbReference type="SMART" id="SM00558">
    <property type="entry name" value="JmjC"/>
    <property type="match status" value="1"/>
</dbReference>
<protein>
    <submittedName>
        <fullName evidence="2">Lysine-specific demethylase 8</fullName>
    </submittedName>
</protein>
<keyword evidence="2" id="KW-0808">Transferase</keyword>
<gene>
    <name evidence="2" type="primary">Kdm8</name>
    <name evidence="2" type="ORF">AK812_SmicGene32103</name>
</gene>
<dbReference type="PROSITE" id="PS51184">
    <property type="entry name" value="JMJC"/>
    <property type="match status" value="1"/>
</dbReference>
<dbReference type="PANTHER" id="PTHR12461">
    <property type="entry name" value="HYPOXIA-INDUCIBLE FACTOR 1 ALPHA INHIBITOR-RELATED"/>
    <property type="match status" value="1"/>
</dbReference>
<keyword evidence="3" id="KW-1185">Reference proteome</keyword>
<dbReference type="PANTHER" id="PTHR12461:SF91">
    <property type="entry name" value="JMJC DOMAIN-CONTAINING PROTEIN"/>
    <property type="match status" value="1"/>
</dbReference>
<reference evidence="2 3" key="1">
    <citation type="submission" date="2016-02" db="EMBL/GenBank/DDBJ databases">
        <title>Genome analysis of coral dinoflagellate symbionts highlights evolutionary adaptations to a symbiotic lifestyle.</title>
        <authorList>
            <person name="Aranda M."/>
            <person name="Li Y."/>
            <person name="Liew Y.J."/>
            <person name="Baumgarten S."/>
            <person name="Simakov O."/>
            <person name="Wilson M."/>
            <person name="Piel J."/>
            <person name="Ashoor H."/>
            <person name="Bougouffa S."/>
            <person name="Bajic V.B."/>
            <person name="Ryu T."/>
            <person name="Ravasi T."/>
            <person name="Bayer T."/>
            <person name="Micklem G."/>
            <person name="Kim H."/>
            <person name="Bhak J."/>
            <person name="Lajeunesse T.C."/>
            <person name="Voolstra C.R."/>
        </authorList>
    </citation>
    <scope>NUCLEOTIDE SEQUENCE [LARGE SCALE GENOMIC DNA]</scope>
    <source>
        <strain evidence="2 3">CCMP2467</strain>
    </source>
</reference>
<evidence type="ECO:0000259" key="1">
    <source>
        <dbReference type="PROSITE" id="PS51184"/>
    </source>
</evidence>
<keyword evidence="2" id="KW-0489">Methyltransferase</keyword>
<proteinExistence type="predicted"/>
<dbReference type="SUPFAM" id="SSF55681">
    <property type="entry name" value="Class II aaRS and biotin synthetases"/>
    <property type="match status" value="1"/>
</dbReference>
<dbReference type="InterPro" id="IPR045864">
    <property type="entry name" value="aa-tRNA-synth_II/BPL/LPL"/>
</dbReference>
<dbReference type="SUPFAM" id="SSF51197">
    <property type="entry name" value="Clavaminate synthase-like"/>
    <property type="match status" value="1"/>
</dbReference>
<name>A0A1Q9CV19_SYMMI</name>
<dbReference type="Pfam" id="PF13621">
    <property type="entry name" value="Cupin_8"/>
    <property type="match status" value="1"/>
</dbReference>
<dbReference type="GO" id="GO:0032259">
    <property type="term" value="P:methylation"/>
    <property type="evidence" value="ECO:0007669"/>
    <property type="project" value="UniProtKB-KW"/>
</dbReference>
<evidence type="ECO:0000313" key="3">
    <source>
        <dbReference type="Proteomes" id="UP000186817"/>
    </source>
</evidence>
<dbReference type="Gene3D" id="3.30.930.10">
    <property type="entry name" value="Bira Bifunctional Protein, Domain 2"/>
    <property type="match status" value="1"/>
</dbReference>
<feature type="domain" description="JmjC" evidence="1">
    <location>
        <begin position="372"/>
        <end position="532"/>
    </location>
</feature>
<dbReference type="GO" id="GO:0008168">
    <property type="term" value="F:methyltransferase activity"/>
    <property type="evidence" value="ECO:0007669"/>
    <property type="project" value="UniProtKB-KW"/>
</dbReference>
<dbReference type="AlphaFoldDB" id="A0A1Q9CV19"/>
<accession>A0A1Q9CV19</accession>